<feature type="compositionally biased region" description="Basic and acidic residues" evidence="1">
    <location>
        <begin position="17"/>
        <end position="31"/>
    </location>
</feature>
<proteinExistence type="predicted"/>
<feature type="region of interest" description="Disordered" evidence="1">
    <location>
        <begin position="1"/>
        <end position="31"/>
    </location>
</feature>
<evidence type="ECO:0000313" key="2">
    <source>
        <dbReference type="EMBL" id="KAJ5219341.1"/>
    </source>
</evidence>
<evidence type="ECO:0000313" key="3">
    <source>
        <dbReference type="Proteomes" id="UP001150904"/>
    </source>
</evidence>
<keyword evidence="3" id="KW-1185">Reference proteome</keyword>
<feature type="compositionally biased region" description="Basic and acidic residues" evidence="1">
    <location>
        <begin position="58"/>
        <end position="72"/>
    </location>
</feature>
<sequence length="140" mass="16326">MTQGVSHADPRRRYHSNHREISKDERSEAVRRWFAYGPNPEGERGEMEMRRMRGVRCERSRRAVRGTGRETSGESVQSEPRWKNPVRKDYRRPTANSAVVLQQSSRRVADWKIRDKPNGSQSRMRAGSQRWTLNATDDGT</sequence>
<protein>
    <submittedName>
        <fullName evidence="2">Uncharacterized protein</fullName>
    </submittedName>
</protein>
<dbReference type="Proteomes" id="UP001150904">
    <property type="component" value="Unassembled WGS sequence"/>
</dbReference>
<name>A0A9W9NGB5_9EURO</name>
<evidence type="ECO:0000256" key="1">
    <source>
        <dbReference type="SAM" id="MobiDB-lite"/>
    </source>
</evidence>
<gene>
    <name evidence="2" type="ORF">N7498_001440</name>
</gene>
<organism evidence="2 3">
    <name type="scientific">Penicillium cinerascens</name>
    <dbReference type="NCBI Taxonomy" id="70096"/>
    <lineage>
        <taxon>Eukaryota</taxon>
        <taxon>Fungi</taxon>
        <taxon>Dikarya</taxon>
        <taxon>Ascomycota</taxon>
        <taxon>Pezizomycotina</taxon>
        <taxon>Eurotiomycetes</taxon>
        <taxon>Eurotiomycetidae</taxon>
        <taxon>Eurotiales</taxon>
        <taxon>Aspergillaceae</taxon>
        <taxon>Penicillium</taxon>
    </lineage>
</organism>
<dbReference type="EMBL" id="JAPQKR010000004">
    <property type="protein sequence ID" value="KAJ5219341.1"/>
    <property type="molecule type" value="Genomic_DNA"/>
</dbReference>
<dbReference type="RefSeq" id="XP_058313914.1">
    <property type="nucleotide sequence ID" value="XM_058448503.1"/>
</dbReference>
<feature type="compositionally biased region" description="Polar residues" evidence="1">
    <location>
        <begin position="94"/>
        <end position="106"/>
    </location>
</feature>
<feature type="compositionally biased region" description="Basic and acidic residues" evidence="1">
    <location>
        <begin position="80"/>
        <end position="92"/>
    </location>
</feature>
<dbReference type="AlphaFoldDB" id="A0A9W9NGB5"/>
<feature type="compositionally biased region" description="Polar residues" evidence="1">
    <location>
        <begin position="118"/>
        <end position="140"/>
    </location>
</feature>
<feature type="compositionally biased region" description="Basic and acidic residues" evidence="1">
    <location>
        <begin position="107"/>
        <end position="117"/>
    </location>
</feature>
<reference evidence="2" key="2">
    <citation type="journal article" date="2023" name="IMA Fungus">
        <title>Comparative genomic study of the Penicillium genus elucidates a diverse pangenome and 15 lateral gene transfer events.</title>
        <authorList>
            <person name="Petersen C."/>
            <person name="Sorensen T."/>
            <person name="Nielsen M.R."/>
            <person name="Sondergaard T.E."/>
            <person name="Sorensen J.L."/>
            <person name="Fitzpatrick D.A."/>
            <person name="Frisvad J.C."/>
            <person name="Nielsen K.L."/>
        </authorList>
    </citation>
    <scope>NUCLEOTIDE SEQUENCE</scope>
    <source>
        <strain evidence="2">IBT 15544</strain>
    </source>
</reference>
<feature type="region of interest" description="Disordered" evidence="1">
    <location>
        <begin position="58"/>
        <end position="140"/>
    </location>
</feature>
<dbReference type="GeneID" id="83175803"/>
<comment type="caution">
    <text evidence="2">The sequence shown here is derived from an EMBL/GenBank/DDBJ whole genome shotgun (WGS) entry which is preliminary data.</text>
</comment>
<accession>A0A9W9NGB5</accession>
<reference evidence="2" key="1">
    <citation type="submission" date="2022-12" db="EMBL/GenBank/DDBJ databases">
        <authorList>
            <person name="Petersen C."/>
        </authorList>
    </citation>
    <scope>NUCLEOTIDE SEQUENCE</scope>
    <source>
        <strain evidence="2">IBT 15544</strain>
    </source>
</reference>